<evidence type="ECO:0000256" key="1">
    <source>
        <dbReference type="ARBA" id="ARBA00009431"/>
    </source>
</evidence>
<gene>
    <name evidence="7" type="ORF">BEMITA_LOCUS10865</name>
</gene>
<keyword evidence="6" id="KW-0325">Glycoprotein</keyword>
<evidence type="ECO:0000256" key="6">
    <source>
        <dbReference type="ARBA" id="ARBA00023180"/>
    </source>
</evidence>
<evidence type="ECO:0000256" key="4">
    <source>
        <dbReference type="ARBA" id="ARBA00022729"/>
    </source>
</evidence>
<dbReference type="AlphaFoldDB" id="A0A9P0AI56"/>
<keyword evidence="2" id="KW-0121">Carboxypeptidase</keyword>
<protein>
    <recommendedName>
        <fullName evidence="9">Serine carboxypeptidase</fullName>
    </recommendedName>
</protein>
<evidence type="ECO:0000256" key="5">
    <source>
        <dbReference type="ARBA" id="ARBA00022801"/>
    </source>
</evidence>
<comment type="similarity">
    <text evidence="1">Belongs to the peptidase S10 family.</text>
</comment>
<sequence>MKLYLIYKILKLHIFKVIMKLNTGQKLCGMAVWTLSEFVAISNALSGVMSWLTCAVLMTSCVLSTCEISPKCRSENTELFLTPLIENGQIKEARKLATVLPMMEKIHSFSGYLTINKTCNANLFFWLFRSQRGNWKKRPLVLWLDADVGNPTLPFVVFRQVGPFSVDENFHLKRRVHSLTRDYNVMFIDSTVGTGLSFTENDACYPDSRVKVADGLYAALVQLHTLFPSLQKNRFFVVGSSASARYPPELARKILDRGPTSTIRVNLSGIIILAGALSYSMVTSASGLWNLGLYDNNQLTRSLERQARIGANARAHEFSAVREGWLDERFFLTSVTGFKRASDFMRDDFGRNPNSTEEKFYNHPETRQALHAGHRAFSNGKTIEFHMLPEMGQSAIPTFEGLLATDIDILFLTGQQDMSYPYIVFEELFTSLRWPGAADFNAARRCQFRINDRVAGYYRSVRRFTEVLIRGAGHIIYGTQPKTTYRVIDKFIRNTKNFQCT</sequence>
<dbReference type="PANTHER" id="PTHR11802">
    <property type="entry name" value="SERINE PROTEASE FAMILY S10 SERINE CARBOXYPEPTIDASE"/>
    <property type="match status" value="1"/>
</dbReference>
<keyword evidence="8" id="KW-1185">Reference proteome</keyword>
<dbReference type="Proteomes" id="UP001152759">
    <property type="component" value="Chromosome 6"/>
</dbReference>
<dbReference type="SUPFAM" id="SSF53474">
    <property type="entry name" value="alpha/beta-Hydrolases"/>
    <property type="match status" value="1"/>
</dbReference>
<reference evidence="7" key="1">
    <citation type="submission" date="2021-12" db="EMBL/GenBank/DDBJ databases">
        <authorList>
            <person name="King R."/>
        </authorList>
    </citation>
    <scope>NUCLEOTIDE SEQUENCE</scope>
</reference>
<evidence type="ECO:0000313" key="8">
    <source>
        <dbReference type="Proteomes" id="UP001152759"/>
    </source>
</evidence>
<evidence type="ECO:0000313" key="7">
    <source>
        <dbReference type="EMBL" id="CAH0392338.1"/>
    </source>
</evidence>
<dbReference type="GO" id="GO:0006508">
    <property type="term" value="P:proteolysis"/>
    <property type="evidence" value="ECO:0007669"/>
    <property type="project" value="UniProtKB-KW"/>
</dbReference>
<dbReference type="EMBL" id="OU963867">
    <property type="protein sequence ID" value="CAH0392338.1"/>
    <property type="molecule type" value="Genomic_DNA"/>
</dbReference>
<dbReference type="GO" id="GO:0004185">
    <property type="term" value="F:serine-type carboxypeptidase activity"/>
    <property type="evidence" value="ECO:0007669"/>
    <property type="project" value="InterPro"/>
</dbReference>
<dbReference type="Pfam" id="PF00450">
    <property type="entry name" value="Peptidase_S10"/>
    <property type="match status" value="1"/>
</dbReference>
<proteinExistence type="inferred from homology"/>
<evidence type="ECO:0000256" key="3">
    <source>
        <dbReference type="ARBA" id="ARBA00022670"/>
    </source>
</evidence>
<dbReference type="InterPro" id="IPR029058">
    <property type="entry name" value="AB_hydrolase_fold"/>
</dbReference>
<keyword evidence="4" id="KW-0732">Signal</keyword>
<accession>A0A9P0AI56</accession>
<organism evidence="7 8">
    <name type="scientific">Bemisia tabaci</name>
    <name type="common">Sweetpotato whitefly</name>
    <name type="synonym">Aleurodes tabaci</name>
    <dbReference type="NCBI Taxonomy" id="7038"/>
    <lineage>
        <taxon>Eukaryota</taxon>
        <taxon>Metazoa</taxon>
        <taxon>Ecdysozoa</taxon>
        <taxon>Arthropoda</taxon>
        <taxon>Hexapoda</taxon>
        <taxon>Insecta</taxon>
        <taxon>Pterygota</taxon>
        <taxon>Neoptera</taxon>
        <taxon>Paraneoptera</taxon>
        <taxon>Hemiptera</taxon>
        <taxon>Sternorrhyncha</taxon>
        <taxon>Aleyrodoidea</taxon>
        <taxon>Aleyrodidae</taxon>
        <taxon>Aleyrodinae</taxon>
        <taxon>Bemisia</taxon>
    </lineage>
</organism>
<dbReference type="Gene3D" id="3.40.50.1820">
    <property type="entry name" value="alpha/beta hydrolase"/>
    <property type="match status" value="1"/>
</dbReference>
<keyword evidence="5" id="KW-0378">Hydrolase</keyword>
<dbReference type="InterPro" id="IPR001563">
    <property type="entry name" value="Peptidase_S10"/>
</dbReference>
<dbReference type="PRINTS" id="PR00724">
    <property type="entry name" value="CRBOXYPTASEC"/>
</dbReference>
<name>A0A9P0AI56_BEMTA</name>
<evidence type="ECO:0008006" key="9">
    <source>
        <dbReference type="Google" id="ProtNLM"/>
    </source>
</evidence>
<dbReference type="PANTHER" id="PTHR11802:SF472">
    <property type="entry name" value="SERINE CARBOXYPEPTIDASE CPVL-RELATED"/>
    <property type="match status" value="1"/>
</dbReference>
<evidence type="ECO:0000256" key="2">
    <source>
        <dbReference type="ARBA" id="ARBA00022645"/>
    </source>
</evidence>
<keyword evidence="3" id="KW-0645">Protease</keyword>